<dbReference type="PIRSF" id="PIRSF006816">
    <property type="entry name" value="Cyc3_hyd_g"/>
    <property type="match status" value="1"/>
</dbReference>
<dbReference type="AlphaFoldDB" id="A0A521AVG4"/>
<comment type="subunit">
    <text evidence="11">Heterotetramer of 2 PyrK and 2 PyrD type B subunits.</text>
</comment>
<keyword evidence="9 11" id="KW-0408">Iron</keyword>
<evidence type="ECO:0000313" key="15">
    <source>
        <dbReference type="EMBL" id="SMO38809.1"/>
    </source>
</evidence>
<keyword evidence="16" id="KW-1185">Reference proteome</keyword>
<evidence type="ECO:0000256" key="3">
    <source>
        <dbReference type="ARBA" id="ARBA00022630"/>
    </source>
</evidence>
<evidence type="ECO:0000256" key="7">
    <source>
        <dbReference type="ARBA" id="ARBA00022975"/>
    </source>
</evidence>
<dbReference type="GO" id="GO:0046872">
    <property type="term" value="F:metal ion binding"/>
    <property type="evidence" value="ECO:0007669"/>
    <property type="project" value="UniProtKB-KW"/>
</dbReference>
<feature type="binding site" evidence="11 13">
    <location>
        <position position="225"/>
    </location>
    <ligand>
        <name>[2Fe-2S] cluster</name>
        <dbReference type="ChEBI" id="CHEBI:190135"/>
    </ligand>
</feature>
<dbReference type="InterPro" id="IPR023455">
    <property type="entry name" value="Dihydroorotate_DHASE_ETsu"/>
</dbReference>
<keyword evidence="4 11" id="KW-0001">2Fe-2S</keyword>
<dbReference type="InterPro" id="IPR039261">
    <property type="entry name" value="FNR_nucleotide-bd"/>
</dbReference>
<evidence type="ECO:0000256" key="11">
    <source>
        <dbReference type="HAMAP-Rule" id="MF_01211"/>
    </source>
</evidence>
<keyword evidence="2 11" id="KW-0813">Transport</keyword>
<evidence type="ECO:0000256" key="12">
    <source>
        <dbReference type="PIRSR" id="PIRSR006816-1"/>
    </source>
</evidence>
<dbReference type="Gene3D" id="2.10.240.10">
    <property type="entry name" value="Dihydroorotate dehydrogenase, electron transfer subunit"/>
    <property type="match status" value="1"/>
</dbReference>
<keyword evidence="10 11" id="KW-0411">Iron-sulfur</keyword>
<keyword evidence="6 11" id="KW-0274">FAD</keyword>
<dbReference type="SUPFAM" id="SSF52343">
    <property type="entry name" value="Ferredoxin reductase-like, C-terminal NADP-linked domain"/>
    <property type="match status" value="1"/>
</dbReference>
<dbReference type="Gene3D" id="3.40.50.80">
    <property type="entry name" value="Nucleotide-binding domain of ferredoxin-NADP reductase (FNR) module"/>
    <property type="match status" value="1"/>
</dbReference>
<feature type="binding site" evidence="11 12">
    <location>
        <begin position="56"/>
        <end position="59"/>
    </location>
    <ligand>
        <name>FAD</name>
        <dbReference type="ChEBI" id="CHEBI:57692"/>
    </ligand>
</feature>
<keyword evidence="3 11" id="KW-0285">Flavoprotein</keyword>
<feature type="binding site" evidence="12">
    <location>
        <begin position="73"/>
        <end position="75"/>
    </location>
    <ligand>
        <name>FAD</name>
        <dbReference type="ChEBI" id="CHEBI:57692"/>
    </ligand>
</feature>
<dbReference type="Proteomes" id="UP000319040">
    <property type="component" value="Unassembled WGS sequence"/>
</dbReference>
<keyword evidence="7 11" id="KW-0665">Pyrimidine biosynthesis</keyword>
<evidence type="ECO:0000256" key="8">
    <source>
        <dbReference type="ARBA" id="ARBA00022982"/>
    </source>
</evidence>
<dbReference type="InterPro" id="IPR017938">
    <property type="entry name" value="Riboflavin_synthase-like_b-brl"/>
</dbReference>
<evidence type="ECO:0000256" key="5">
    <source>
        <dbReference type="ARBA" id="ARBA00022723"/>
    </source>
</evidence>
<protein>
    <recommendedName>
        <fullName evidence="11">Dihydroorotate dehydrogenase B (NAD(+)), electron transfer subunit</fullName>
    </recommendedName>
    <alternativeName>
        <fullName evidence="11">Dihydroorotate oxidase B, electron transfer subunit</fullName>
    </alternativeName>
</protein>
<comment type="function">
    <text evidence="11">Responsible for channeling the electrons from the oxidation of dihydroorotate from the FMN redox center in the PyrD type B subunit to the ultimate electron acceptor NAD(+).</text>
</comment>
<name>A0A521AVG4_SACCC</name>
<dbReference type="Pfam" id="PF00175">
    <property type="entry name" value="NAD_binding_1"/>
    <property type="match status" value="1"/>
</dbReference>
<feature type="binding site" evidence="11 13">
    <location>
        <position position="233"/>
    </location>
    <ligand>
        <name>[2Fe-2S] cluster</name>
        <dbReference type="ChEBI" id="CHEBI:190135"/>
    </ligand>
</feature>
<dbReference type="GO" id="GO:0044205">
    <property type="term" value="P:'de novo' UMP biosynthetic process"/>
    <property type="evidence" value="ECO:0007669"/>
    <property type="project" value="UniProtKB-UniRule"/>
</dbReference>
<dbReference type="UniPathway" id="UPA00070">
    <property type="reaction ID" value="UER00945"/>
</dbReference>
<dbReference type="Pfam" id="PF10418">
    <property type="entry name" value="DHODB_Fe-S_bind"/>
    <property type="match status" value="1"/>
</dbReference>
<comment type="cofactor">
    <cofactor evidence="11 12">
        <name>FAD</name>
        <dbReference type="ChEBI" id="CHEBI:57692"/>
    </cofactor>
    <text evidence="11 12">Binds 1 FAD per subunit.</text>
</comment>
<dbReference type="PANTHER" id="PTHR43513">
    <property type="entry name" value="DIHYDROOROTATE DEHYDROGENASE B (NAD(+)), ELECTRON TRANSFER SUBUNIT"/>
    <property type="match status" value="1"/>
</dbReference>
<comment type="pathway">
    <text evidence="11">Pyrimidine metabolism; UMP biosynthesis via de novo pathway; orotate from (S)-dihydroorotate (NAD(+) route): step 1/1.</text>
</comment>
<dbReference type="SUPFAM" id="SSF63380">
    <property type="entry name" value="Riboflavin synthase domain-like"/>
    <property type="match status" value="1"/>
</dbReference>
<reference evidence="15 16" key="1">
    <citation type="submission" date="2017-05" db="EMBL/GenBank/DDBJ databases">
        <authorList>
            <person name="Varghese N."/>
            <person name="Submissions S."/>
        </authorList>
    </citation>
    <scope>NUCLEOTIDE SEQUENCE [LARGE SCALE GENOMIC DNA]</scope>
    <source>
        <strain evidence="15 16">DSM 27040</strain>
    </source>
</reference>
<evidence type="ECO:0000256" key="4">
    <source>
        <dbReference type="ARBA" id="ARBA00022714"/>
    </source>
</evidence>
<comment type="caution">
    <text evidence="11">Lacks conserved residue(s) required for the propagation of feature annotation.</text>
</comment>
<comment type="cofactor">
    <cofactor evidence="13">
        <name>[2Fe-2S] cluster</name>
        <dbReference type="ChEBI" id="CHEBI:190135"/>
    </cofactor>
    <text evidence="13">Binds 1 [2Fe-2S] cluster per subunit.</text>
</comment>
<dbReference type="HAMAP" id="MF_01211">
    <property type="entry name" value="DHODB_Fe_S_bind"/>
    <property type="match status" value="1"/>
</dbReference>
<comment type="similarity">
    <text evidence="1 11">Belongs to the PyrK family.</text>
</comment>
<dbReference type="PROSITE" id="PS51384">
    <property type="entry name" value="FAD_FR"/>
    <property type="match status" value="1"/>
</dbReference>
<evidence type="ECO:0000256" key="9">
    <source>
        <dbReference type="ARBA" id="ARBA00023004"/>
    </source>
</evidence>
<dbReference type="InterPro" id="IPR050353">
    <property type="entry name" value="PyrK_electron_transfer"/>
</dbReference>
<keyword evidence="5 11" id="KW-0479">Metal-binding</keyword>
<evidence type="ECO:0000256" key="2">
    <source>
        <dbReference type="ARBA" id="ARBA00022448"/>
    </source>
</evidence>
<dbReference type="GO" id="GO:0009055">
    <property type="term" value="F:electron transfer activity"/>
    <property type="evidence" value="ECO:0007669"/>
    <property type="project" value="UniProtKB-UniRule"/>
</dbReference>
<sequence>MYMKKRVELFTVTRNRRINNEYIVLYAKANGELPDISPGEFVEIKVENGQNTFLRRPISIHEVHQETNEMLLLIQEVGEGSRLLAALMPGDKLDLIYPLGNSFTVPKSGRMLLVGGGVGVAPLLILGRRLREEGAEVNFLLGARDREILMDLTDYKQHGLVGVTTEDGSAGVKGYVTDHPLLKERLKDMDRVYTCGPDAMMRAVAAVAKEAGIPCEVSLENMMACGFGACLCCVVETREGNKNTCTEGPVFNIDDLKGW</sequence>
<feature type="binding site" evidence="11 13">
    <location>
        <position position="230"/>
    </location>
    <ligand>
        <name>[2Fe-2S] cluster</name>
        <dbReference type="ChEBI" id="CHEBI:190135"/>
    </ligand>
</feature>
<proteinExistence type="inferred from homology"/>
<evidence type="ECO:0000256" key="6">
    <source>
        <dbReference type="ARBA" id="ARBA00022827"/>
    </source>
</evidence>
<dbReference type="EMBL" id="FXTB01000001">
    <property type="protein sequence ID" value="SMO38809.1"/>
    <property type="molecule type" value="Genomic_DNA"/>
</dbReference>
<dbReference type="Gene3D" id="2.40.30.10">
    <property type="entry name" value="Translation factors"/>
    <property type="match status" value="1"/>
</dbReference>
<evidence type="ECO:0000256" key="10">
    <source>
        <dbReference type="ARBA" id="ARBA00023014"/>
    </source>
</evidence>
<dbReference type="PANTHER" id="PTHR43513:SF3">
    <property type="entry name" value="DIHYDROOROTATE DEHYDROGENASE B (NAD(+)), ELECTRON TRANSFER SUBUNIT-RELATED"/>
    <property type="match status" value="1"/>
</dbReference>
<dbReference type="InterPro" id="IPR017927">
    <property type="entry name" value="FAD-bd_FR_type"/>
</dbReference>
<dbReference type="InterPro" id="IPR001433">
    <property type="entry name" value="OxRdtase_FAD/NAD-bd"/>
</dbReference>
<feature type="domain" description="FAD-binding FR-type" evidence="14">
    <location>
        <begin position="5"/>
        <end position="105"/>
    </location>
</feature>
<dbReference type="GO" id="GO:0050660">
    <property type="term" value="F:flavin adenine dinucleotide binding"/>
    <property type="evidence" value="ECO:0007669"/>
    <property type="project" value="InterPro"/>
</dbReference>
<evidence type="ECO:0000313" key="16">
    <source>
        <dbReference type="Proteomes" id="UP000319040"/>
    </source>
</evidence>
<dbReference type="GO" id="GO:0016491">
    <property type="term" value="F:oxidoreductase activity"/>
    <property type="evidence" value="ECO:0007669"/>
    <property type="project" value="InterPro"/>
</dbReference>
<dbReference type="InterPro" id="IPR012165">
    <property type="entry name" value="Cyt_c3_hydrogenase_gsu"/>
</dbReference>
<dbReference type="InterPro" id="IPR019480">
    <property type="entry name" value="Dihydroorotate_DH_Fe-S-bd"/>
</dbReference>
<organism evidence="15 16">
    <name type="scientific">Saccharicrinis carchari</name>
    <dbReference type="NCBI Taxonomy" id="1168039"/>
    <lineage>
        <taxon>Bacteria</taxon>
        <taxon>Pseudomonadati</taxon>
        <taxon>Bacteroidota</taxon>
        <taxon>Bacteroidia</taxon>
        <taxon>Marinilabiliales</taxon>
        <taxon>Marinilabiliaceae</taxon>
        <taxon>Saccharicrinis</taxon>
    </lineage>
</organism>
<dbReference type="GO" id="GO:0051537">
    <property type="term" value="F:2 iron, 2 sulfur cluster binding"/>
    <property type="evidence" value="ECO:0007669"/>
    <property type="project" value="UniProtKB-KW"/>
</dbReference>
<evidence type="ECO:0000256" key="13">
    <source>
        <dbReference type="PIRSR" id="PIRSR006816-2"/>
    </source>
</evidence>
<dbReference type="PRINTS" id="PR00409">
    <property type="entry name" value="PHDIOXRDTASE"/>
</dbReference>
<evidence type="ECO:0000259" key="14">
    <source>
        <dbReference type="PROSITE" id="PS51384"/>
    </source>
</evidence>
<comment type="cofactor">
    <cofactor evidence="11">
        <name>[2Fe-2S] cluster</name>
        <dbReference type="ChEBI" id="CHEBI:190135"/>
    </cofactor>
    <text evidence="11">Binds 1 [2Fe-2S] cluster per subunit.</text>
</comment>
<gene>
    <name evidence="11" type="primary">pyrK</name>
    <name evidence="15" type="ORF">SAMN06265379_101429</name>
</gene>
<dbReference type="CDD" id="cd06218">
    <property type="entry name" value="DHOD_e_trans"/>
    <property type="match status" value="1"/>
</dbReference>
<dbReference type="InterPro" id="IPR037117">
    <property type="entry name" value="Dihydroorotate_DH_ele_sf"/>
</dbReference>
<evidence type="ECO:0000256" key="1">
    <source>
        <dbReference type="ARBA" id="ARBA00006422"/>
    </source>
</evidence>
<feature type="binding site" evidence="11 13">
    <location>
        <position position="245"/>
    </location>
    <ligand>
        <name>[2Fe-2S] cluster</name>
        <dbReference type="ChEBI" id="CHEBI:190135"/>
    </ligand>
</feature>
<accession>A0A521AVG4</accession>
<keyword evidence="8 11" id="KW-0249">Electron transport</keyword>